<dbReference type="RefSeq" id="YP_010781854.1">
    <property type="nucleotide sequence ID" value="NC_075039.1"/>
</dbReference>
<dbReference type="GeneID" id="80518618"/>
<keyword evidence="1" id="KW-0472">Membrane</keyword>
<organism evidence="2">
    <name type="scientific">Tupanvirus soda lake</name>
    <dbReference type="NCBI Taxonomy" id="2126985"/>
    <lineage>
        <taxon>Viruses</taxon>
        <taxon>Varidnaviria</taxon>
        <taxon>Bamfordvirae</taxon>
        <taxon>Nucleocytoviricota</taxon>
        <taxon>Megaviricetes</taxon>
        <taxon>Imitervirales</taxon>
        <taxon>Mimiviridae</taxon>
        <taxon>Megamimivirinae</taxon>
        <taxon>Tupanvirus</taxon>
        <taxon>Tupanvirus salinum</taxon>
    </lineage>
</organism>
<keyword evidence="1" id="KW-1133">Transmembrane helix</keyword>
<dbReference type="InterPro" id="IPR003737">
    <property type="entry name" value="GlcNAc_PI_deacetylase-related"/>
</dbReference>
<dbReference type="EMBL" id="KY523104">
    <property type="protein sequence ID" value="QKU35197.1"/>
    <property type="molecule type" value="Genomic_DNA"/>
</dbReference>
<dbReference type="SUPFAM" id="SSF102588">
    <property type="entry name" value="LmbE-like"/>
    <property type="match status" value="1"/>
</dbReference>
<dbReference type="PANTHER" id="PTHR12993:SF11">
    <property type="entry name" value="N-ACETYLGLUCOSAMINYL-PHOSPHATIDYLINOSITOL DE-N-ACETYLASE"/>
    <property type="match status" value="1"/>
</dbReference>
<dbReference type="InterPro" id="IPR024078">
    <property type="entry name" value="LmbE-like_dom_sf"/>
</dbReference>
<evidence type="ECO:0008006" key="3">
    <source>
        <dbReference type="Google" id="ProtNLM"/>
    </source>
</evidence>
<evidence type="ECO:0000256" key="1">
    <source>
        <dbReference type="SAM" id="Phobius"/>
    </source>
</evidence>
<reference evidence="2" key="2">
    <citation type="journal article" date="2018" name="Nat. Commun.">
        <title>Tailed giant Tupanvirus possesses the most complete translational apparatus of the known virosphere.</title>
        <authorList>
            <person name="Abrahao J."/>
            <person name="Silva L."/>
            <person name="Silva L.S."/>
            <person name="Khalil J.Y.B."/>
            <person name="Rodrigues R."/>
            <person name="Arantes T."/>
            <person name="Assis F."/>
            <person name="Boratto P."/>
            <person name="Andrade M."/>
            <person name="Kroon E.G."/>
            <person name="Ribeiro B."/>
            <person name="Bergier I."/>
            <person name="Seligmann H."/>
            <person name="Ghigo E."/>
            <person name="Colson P."/>
            <person name="Levasseur A."/>
            <person name="Kroemer G."/>
            <person name="Raoult D."/>
            <person name="La Scola B."/>
        </authorList>
    </citation>
    <scope>NUCLEOTIDE SEQUENCE [LARGE SCALE GENOMIC DNA]</scope>
    <source>
        <strain evidence="2">Soda lake</strain>
    </source>
</reference>
<dbReference type="GO" id="GO:0016811">
    <property type="term" value="F:hydrolase activity, acting on carbon-nitrogen (but not peptide) bonds, in linear amides"/>
    <property type="evidence" value="ECO:0007669"/>
    <property type="project" value="TreeGrafter"/>
</dbReference>
<dbReference type="Gene3D" id="3.40.50.10320">
    <property type="entry name" value="LmbE-like"/>
    <property type="match status" value="1"/>
</dbReference>
<evidence type="ECO:0000313" key="2">
    <source>
        <dbReference type="EMBL" id="QKU35197.1"/>
    </source>
</evidence>
<feature type="transmembrane region" description="Helical" evidence="1">
    <location>
        <begin position="12"/>
        <end position="34"/>
    </location>
</feature>
<reference evidence="2" key="1">
    <citation type="submission" date="2017-01" db="EMBL/GenBank/DDBJ databases">
        <authorList>
            <person name="Assis F.L."/>
            <person name="Abrahao J.S."/>
            <person name="Silva L."/>
            <person name="Khalil J.B."/>
            <person name="Rodrigues R."/>
            <person name="Silva L.S."/>
            <person name="Arantes T."/>
            <person name="Boratto P."/>
            <person name="Andrade M."/>
            <person name="Kroon E.G."/>
            <person name="Ribeiro B."/>
            <person name="Bergier I."/>
            <person name="Seligmann H."/>
            <person name="Ghigo E."/>
            <person name="Colson P."/>
            <person name="Levasseur A."/>
            <person name="Raoult D."/>
            <person name="Scola B.L."/>
        </authorList>
    </citation>
    <scope>NUCLEOTIDE SEQUENCE</scope>
    <source>
        <strain evidence="2">Soda lake</strain>
    </source>
</reference>
<name>A0A6N1NRM6_9VIRU</name>
<dbReference type="PANTHER" id="PTHR12993">
    <property type="entry name" value="N-ACETYLGLUCOSAMINYL-PHOSPHATIDYLINOSITOL DE-N-ACETYLASE-RELATED"/>
    <property type="match status" value="1"/>
</dbReference>
<sequence length="239" mass="28114">MKICNSKCIEYKMNFVCILVVIIIFILLINFVFYRKLYHSDNIIEGNQYINANKLMIVAHPDDELIFGGKELLTENGWKVVCITNGSPKSENIFALNYSPNRRLLEFINVMNTLGCQYEMWDYEDNGYNSNWDESSLLHKLNRLINEKKYKMILTHNLDGEYGHIQHKKVSELVHKLNPSNLYVFGYVDKKHIGTNKYLQTNPYANQVKELLTLYSSQENTIHKYYVNIMYQSINKSIM</sequence>
<protein>
    <recommendedName>
        <fullName evidence="3">N-acetylglucosaminylphosphatidylinositol deacetylase</fullName>
    </recommendedName>
</protein>
<dbReference type="KEGG" id="vg:80518618"/>
<dbReference type="Pfam" id="PF02585">
    <property type="entry name" value="PIG-L"/>
    <property type="match status" value="1"/>
</dbReference>
<accession>A0A6N1NRM6</accession>
<proteinExistence type="predicted"/>
<keyword evidence="1" id="KW-0812">Transmembrane</keyword>